<keyword evidence="2" id="KW-0347">Helicase</keyword>
<keyword evidence="2" id="KW-0547">Nucleotide-binding</keyword>
<protein>
    <submittedName>
        <fullName evidence="2">DNA helicase PriA</fullName>
    </submittedName>
</protein>
<reference evidence="3 4" key="1">
    <citation type="submission" date="2018-05" db="EMBL/GenBank/DDBJ databases">
        <title>Genomic Encyclopedia of Archaeal and Bacterial Type Strains, Phase II (KMG-II): from individual species to whole genera.</title>
        <authorList>
            <person name="Goeker M."/>
        </authorList>
    </citation>
    <scope>NUCLEOTIDE SEQUENCE [LARGE SCALE GENOMIC DNA]</scope>
    <source>
        <strain evidence="3 4">DSM 23514</strain>
    </source>
</reference>
<dbReference type="RefSeq" id="WP_109649041.1">
    <property type="nucleotide sequence ID" value="NZ_CAJQNU010000016.1"/>
</dbReference>
<keyword evidence="1" id="KW-0472">Membrane</keyword>
<keyword evidence="2" id="KW-0378">Hydrolase</keyword>
<dbReference type="AlphaFoldDB" id="A0A316E830"/>
<dbReference type="EMBL" id="QGGQ01000001">
    <property type="protein sequence ID" value="PWK25692.1"/>
    <property type="molecule type" value="Genomic_DNA"/>
</dbReference>
<feature type="transmembrane region" description="Helical" evidence="1">
    <location>
        <begin position="338"/>
        <end position="359"/>
    </location>
</feature>
<accession>A0A316E830</accession>
<keyword evidence="5" id="KW-1185">Reference proteome</keyword>
<reference evidence="2 5" key="2">
    <citation type="submission" date="2020-07" db="EMBL/GenBank/DDBJ databases">
        <title>The draft genome sequence of Maribacter polysiphoniae KCTC 22021.</title>
        <authorList>
            <person name="Mu L."/>
        </authorList>
    </citation>
    <scope>NUCLEOTIDE SEQUENCE [LARGE SCALE GENOMIC DNA]</scope>
    <source>
        <strain evidence="2 5">KCTC 22021</strain>
    </source>
</reference>
<comment type="caution">
    <text evidence="3">The sequence shown here is derived from an EMBL/GenBank/DDBJ whole genome shotgun (WGS) entry which is preliminary data.</text>
</comment>
<proteinExistence type="predicted"/>
<evidence type="ECO:0000313" key="2">
    <source>
        <dbReference type="EMBL" id="MBD1260231.1"/>
    </source>
</evidence>
<gene>
    <name evidence="2" type="ORF">HZY62_06515</name>
    <name evidence="3" type="ORF">LX92_00435</name>
</gene>
<dbReference type="Proteomes" id="UP000651837">
    <property type="component" value="Unassembled WGS sequence"/>
</dbReference>
<dbReference type="PANTHER" id="PTHR37826:SF3">
    <property type="entry name" value="J DOMAIN-CONTAINING PROTEIN"/>
    <property type="match status" value="1"/>
</dbReference>
<keyword evidence="1" id="KW-1133">Transmembrane helix</keyword>
<dbReference type="OrthoDB" id="3182597at2"/>
<evidence type="ECO:0000256" key="1">
    <source>
        <dbReference type="SAM" id="Phobius"/>
    </source>
</evidence>
<keyword evidence="1" id="KW-0812">Transmembrane</keyword>
<organism evidence="3 4">
    <name type="scientific">Maribacter polysiphoniae</name>
    <dbReference type="NCBI Taxonomy" id="429344"/>
    <lineage>
        <taxon>Bacteria</taxon>
        <taxon>Pseudomonadati</taxon>
        <taxon>Bacteroidota</taxon>
        <taxon>Flavobacteriia</taxon>
        <taxon>Flavobacteriales</taxon>
        <taxon>Flavobacteriaceae</taxon>
        <taxon>Maribacter</taxon>
    </lineage>
</organism>
<dbReference type="Proteomes" id="UP000245667">
    <property type="component" value="Unassembled WGS sequence"/>
</dbReference>
<name>A0A316E830_9FLAO</name>
<keyword evidence="2" id="KW-0067">ATP-binding</keyword>
<sequence>MEKTLNSEVNKSCANCGAELKFKPGSHQLTCEYCGYEEFIEQAKSSFEELELEHYLKVVGENAYTETIDLLHCKNCGANQHVEENYKSLQCVYCGEPLIREDIEKEGWILPGALVPFQLDTKKARSIFKKWVGQIWFAPNNLKRAALDPEGMRGLYLPYWTFDANLFADYQGKRGDYYYETQRIRTKNGMQTRQVRKTRWSSASGTVNGFVDDILINASEKKRREIPGKIAYWNLKELVAFNSKYLAGFVTEKYTISLKEGHHQSFQKAKETAYSWIRRDIGGDTQRINHADIKLSDETFKHILLPVYISSYRYNGKEFLFYINGQTGVLSGTRPYSFWKIFFLVLFILVIIALIAIFAQ</sequence>
<dbReference type="EMBL" id="JACWLN010000002">
    <property type="protein sequence ID" value="MBD1260231.1"/>
    <property type="molecule type" value="Genomic_DNA"/>
</dbReference>
<dbReference type="Gene3D" id="2.20.28.30">
    <property type="entry name" value="RNA polymerase ii, chain L"/>
    <property type="match status" value="1"/>
</dbReference>
<evidence type="ECO:0000313" key="3">
    <source>
        <dbReference type="EMBL" id="PWK25692.1"/>
    </source>
</evidence>
<dbReference type="GO" id="GO:0004386">
    <property type="term" value="F:helicase activity"/>
    <property type="evidence" value="ECO:0007669"/>
    <property type="project" value="UniProtKB-KW"/>
</dbReference>
<dbReference type="PANTHER" id="PTHR37826">
    <property type="entry name" value="FLOTILLIN BAND_7_5 DOMAIN PROTEIN"/>
    <property type="match status" value="1"/>
</dbReference>
<evidence type="ECO:0000313" key="4">
    <source>
        <dbReference type="Proteomes" id="UP000245667"/>
    </source>
</evidence>
<evidence type="ECO:0000313" key="5">
    <source>
        <dbReference type="Proteomes" id="UP000651837"/>
    </source>
</evidence>